<comment type="caution">
    <text evidence="1">The sequence shown here is derived from an EMBL/GenBank/DDBJ whole genome shotgun (WGS) entry which is preliminary data.</text>
</comment>
<dbReference type="EMBL" id="MU971522">
    <property type="protein sequence ID" value="KAK9234064.1"/>
    <property type="molecule type" value="Genomic_DNA"/>
</dbReference>
<organism evidence="1 2">
    <name type="scientific">Lipomyces kononenkoae</name>
    <name type="common">Yeast</name>
    <dbReference type="NCBI Taxonomy" id="34357"/>
    <lineage>
        <taxon>Eukaryota</taxon>
        <taxon>Fungi</taxon>
        <taxon>Dikarya</taxon>
        <taxon>Ascomycota</taxon>
        <taxon>Saccharomycotina</taxon>
        <taxon>Lipomycetes</taxon>
        <taxon>Lipomycetales</taxon>
        <taxon>Lipomycetaceae</taxon>
        <taxon>Lipomyces</taxon>
    </lineage>
</organism>
<dbReference type="Proteomes" id="UP001433508">
    <property type="component" value="Unassembled WGS sequence"/>
</dbReference>
<protein>
    <submittedName>
        <fullName evidence="1">Uncharacterized protein</fullName>
    </submittedName>
</protein>
<feature type="non-terminal residue" evidence="1">
    <location>
        <position position="1"/>
    </location>
</feature>
<gene>
    <name evidence="1" type="ORF">V1525DRAFT_350880</name>
</gene>
<evidence type="ECO:0000313" key="1">
    <source>
        <dbReference type="EMBL" id="KAK9234064.1"/>
    </source>
</evidence>
<sequence length="77" mass="8829">GIKSRMTEVSTWLLSNSAHGSRSMYCHPRGLIFLGSYNKTTSMTGHERMLVHVVTEEVEVLFVQCCVYIRTFARYIV</sequence>
<keyword evidence="2" id="KW-1185">Reference proteome</keyword>
<proteinExistence type="predicted"/>
<reference evidence="2" key="1">
    <citation type="journal article" date="2024" name="Front. Bioeng. Biotechnol.">
        <title>Genome-scale model development and genomic sequencing of the oleaginous clade Lipomyces.</title>
        <authorList>
            <person name="Czajka J.J."/>
            <person name="Han Y."/>
            <person name="Kim J."/>
            <person name="Mondo S.J."/>
            <person name="Hofstad B.A."/>
            <person name="Robles A."/>
            <person name="Haridas S."/>
            <person name="Riley R."/>
            <person name="LaButti K."/>
            <person name="Pangilinan J."/>
            <person name="Andreopoulos W."/>
            <person name="Lipzen A."/>
            <person name="Yan J."/>
            <person name="Wang M."/>
            <person name="Ng V."/>
            <person name="Grigoriev I.V."/>
            <person name="Spatafora J.W."/>
            <person name="Magnuson J.K."/>
            <person name="Baker S.E."/>
            <person name="Pomraning K.R."/>
        </authorList>
    </citation>
    <scope>NUCLEOTIDE SEQUENCE [LARGE SCALE GENOMIC DNA]</scope>
    <source>
        <strain evidence="2">CBS 7786</strain>
    </source>
</reference>
<evidence type="ECO:0000313" key="2">
    <source>
        <dbReference type="Proteomes" id="UP001433508"/>
    </source>
</evidence>
<accession>A0ACC3SR13</accession>
<name>A0ACC3SR13_LIPKO</name>